<evidence type="ECO:0000259" key="2">
    <source>
        <dbReference type="Pfam" id="PF01266"/>
    </source>
</evidence>
<protein>
    <submittedName>
        <fullName evidence="3">Glycine/D-amino acid oxidase-like deaminating enzyme</fullName>
    </submittedName>
</protein>
<dbReference type="RefSeq" id="WP_123741165.1">
    <property type="nucleotide sequence ID" value="NZ_RJKM01000001.1"/>
</dbReference>
<dbReference type="Proteomes" id="UP000268727">
    <property type="component" value="Unassembled WGS sequence"/>
</dbReference>
<dbReference type="PANTHER" id="PTHR13847">
    <property type="entry name" value="SARCOSINE DEHYDROGENASE-RELATED"/>
    <property type="match status" value="1"/>
</dbReference>
<name>A0A3N1GXD9_9PSEU</name>
<reference evidence="3 4" key="1">
    <citation type="submission" date="2018-11" db="EMBL/GenBank/DDBJ databases">
        <title>Sequencing the genomes of 1000 actinobacteria strains.</title>
        <authorList>
            <person name="Klenk H.-P."/>
        </authorList>
    </citation>
    <scope>NUCLEOTIDE SEQUENCE [LARGE SCALE GENOMIC DNA]</scope>
    <source>
        <strain evidence="3 4">DSM 44231</strain>
    </source>
</reference>
<dbReference type="SUPFAM" id="SSF51905">
    <property type="entry name" value="FAD/NAD(P)-binding domain"/>
    <property type="match status" value="1"/>
</dbReference>
<dbReference type="EMBL" id="RJKM01000001">
    <property type="protein sequence ID" value="ROP34935.1"/>
    <property type="molecule type" value="Genomic_DNA"/>
</dbReference>
<keyword evidence="1" id="KW-0560">Oxidoreductase</keyword>
<dbReference type="InterPro" id="IPR006076">
    <property type="entry name" value="FAD-dep_OxRdtase"/>
</dbReference>
<dbReference type="Gene3D" id="3.50.50.60">
    <property type="entry name" value="FAD/NAD(P)-binding domain"/>
    <property type="match status" value="1"/>
</dbReference>
<gene>
    <name evidence="3" type="ORF">EDD40_0144</name>
</gene>
<evidence type="ECO:0000256" key="1">
    <source>
        <dbReference type="ARBA" id="ARBA00023002"/>
    </source>
</evidence>
<organism evidence="3 4">
    <name type="scientific">Saccharothrix texasensis</name>
    <dbReference type="NCBI Taxonomy" id="103734"/>
    <lineage>
        <taxon>Bacteria</taxon>
        <taxon>Bacillati</taxon>
        <taxon>Actinomycetota</taxon>
        <taxon>Actinomycetes</taxon>
        <taxon>Pseudonocardiales</taxon>
        <taxon>Pseudonocardiaceae</taxon>
        <taxon>Saccharothrix</taxon>
    </lineage>
</organism>
<dbReference type="InterPro" id="IPR036188">
    <property type="entry name" value="FAD/NAD-bd_sf"/>
</dbReference>
<evidence type="ECO:0000313" key="4">
    <source>
        <dbReference type="Proteomes" id="UP000268727"/>
    </source>
</evidence>
<dbReference type="GO" id="GO:0016491">
    <property type="term" value="F:oxidoreductase activity"/>
    <property type="evidence" value="ECO:0007669"/>
    <property type="project" value="UniProtKB-KW"/>
</dbReference>
<keyword evidence="4" id="KW-1185">Reference proteome</keyword>
<accession>A0A3N1GXD9</accession>
<dbReference type="Pfam" id="PF01266">
    <property type="entry name" value="DAO"/>
    <property type="match status" value="1"/>
</dbReference>
<dbReference type="Gene3D" id="3.30.9.10">
    <property type="entry name" value="D-Amino Acid Oxidase, subunit A, domain 2"/>
    <property type="match status" value="1"/>
</dbReference>
<proteinExistence type="predicted"/>
<feature type="domain" description="FAD dependent oxidoreductase" evidence="2">
    <location>
        <begin position="2"/>
        <end position="369"/>
    </location>
</feature>
<dbReference type="PANTHER" id="PTHR13847:SF289">
    <property type="entry name" value="GLYCINE OXIDASE"/>
    <property type="match status" value="1"/>
</dbReference>
<dbReference type="OrthoDB" id="9806257at2"/>
<dbReference type="GO" id="GO:0005737">
    <property type="term" value="C:cytoplasm"/>
    <property type="evidence" value="ECO:0007669"/>
    <property type="project" value="TreeGrafter"/>
</dbReference>
<dbReference type="AlphaFoldDB" id="A0A3N1GXD9"/>
<sequence length="481" mass="50035">MDVLIIGGGVLGLSTAVRLAGGGLSVTVVEPEAGGGGASRAAGAMLGCFGEITAAGLRSDAFAARHALALRTRALWPGWAAELADHGGGDLLNRFGTDVVLNAAGADVVDTRNFAAIEAAVKDAGEEHSVEQGSPWAADLPQQRERPFATLHLPHEGSVPADRLLTALRATALARGVRFVDDAVSEVTVGVGGRLESVVLRSGVRFTPRHAVVAAGAFSRRLAEAVADLPPVMPVVAGVGVSVVVSAPGIGAALGRVVRTPNRAFACGLHAIPRSRDVIYIGATNVVHTDPRAHAPTQDVHFLIECAMRQLPVDVAEAGIVQVQTGNRPVPLDGAPVLGMTAVDGLWFLTGTYRDGLFLSPLLSQQLADAIIGGHTEVPGWEMFGPHRARIGAGDRQTVVDEAVAHSMASGFETDWGLSNYWLRMVKGSFRSALRSVADRIADDAMPVPEVLARIPNQPGLLRLVNDYDKATARAGSGVSG</sequence>
<comment type="caution">
    <text evidence="3">The sequence shown here is derived from an EMBL/GenBank/DDBJ whole genome shotgun (WGS) entry which is preliminary data.</text>
</comment>
<evidence type="ECO:0000313" key="3">
    <source>
        <dbReference type="EMBL" id="ROP34935.1"/>
    </source>
</evidence>